<proteinExistence type="inferred from homology"/>
<sequence>MRLRRRALLALPALAAARVPGPALAAPFPSRPLRLIVPFATGGPSDIIARLLVPRMSAELGQPVVVEARPGAGGVTGLDAVAKAPPDGHVIGMGSAGGLVISPSLQPAMPYDAARDFAPISLAVIVHEPLVVPAAQPWRSVEALVAAAKARPGELNYGSTGPGGMPHLAGELLQLATGIRLTHVPYKGGAPLALALVAREVELGFADLPILLPHVRAGALRALAIGGKARDPLLPEVPTMAEIGLPAVMTDNWHGLLAPAGTPPSALAALHRAATAALADTEVARLLRDQGAVPAGNQPAEFAGFLEAERARWAEVIRRAGVKLE</sequence>
<organism evidence="3 4">
    <name type="scientific">Roseicella frigidaeris</name>
    <dbReference type="NCBI Taxonomy" id="2230885"/>
    <lineage>
        <taxon>Bacteria</taxon>
        <taxon>Pseudomonadati</taxon>
        <taxon>Pseudomonadota</taxon>
        <taxon>Alphaproteobacteria</taxon>
        <taxon>Acetobacterales</taxon>
        <taxon>Roseomonadaceae</taxon>
        <taxon>Roseicella</taxon>
    </lineage>
</organism>
<feature type="signal peptide" evidence="2">
    <location>
        <begin position="1"/>
        <end position="25"/>
    </location>
</feature>
<feature type="chain" id="PRO_5016405579" evidence="2">
    <location>
        <begin position="26"/>
        <end position="325"/>
    </location>
</feature>
<dbReference type="PANTHER" id="PTHR42928">
    <property type="entry name" value="TRICARBOXYLATE-BINDING PROTEIN"/>
    <property type="match status" value="1"/>
</dbReference>
<protein>
    <submittedName>
        <fullName evidence="3">Tripartite tricarboxylate transporter substrate binding protein</fullName>
    </submittedName>
</protein>
<dbReference type="InterPro" id="IPR042100">
    <property type="entry name" value="Bug_dom1"/>
</dbReference>
<accession>A0A327MCG2</accession>
<dbReference type="Proteomes" id="UP000249065">
    <property type="component" value="Unassembled WGS sequence"/>
</dbReference>
<dbReference type="Pfam" id="PF03401">
    <property type="entry name" value="TctC"/>
    <property type="match status" value="1"/>
</dbReference>
<dbReference type="InterPro" id="IPR005064">
    <property type="entry name" value="BUG"/>
</dbReference>
<keyword evidence="4" id="KW-1185">Reference proteome</keyword>
<comment type="caution">
    <text evidence="3">The sequence shown here is derived from an EMBL/GenBank/DDBJ whole genome shotgun (WGS) entry which is preliminary data.</text>
</comment>
<dbReference type="RefSeq" id="WP_111468513.1">
    <property type="nucleotide sequence ID" value="NZ_QLIX01000002.1"/>
</dbReference>
<name>A0A327MCG2_9PROT</name>
<evidence type="ECO:0000313" key="3">
    <source>
        <dbReference type="EMBL" id="RAI60327.1"/>
    </source>
</evidence>
<comment type="similarity">
    <text evidence="1">Belongs to the UPF0065 (bug) family.</text>
</comment>
<reference evidence="4" key="1">
    <citation type="submission" date="2018-06" db="EMBL/GenBank/DDBJ databases">
        <authorList>
            <person name="Khan S.A."/>
        </authorList>
    </citation>
    <scope>NUCLEOTIDE SEQUENCE [LARGE SCALE GENOMIC DNA]</scope>
    <source>
        <strain evidence="4">DB-1506</strain>
    </source>
</reference>
<evidence type="ECO:0000313" key="4">
    <source>
        <dbReference type="Proteomes" id="UP000249065"/>
    </source>
</evidence>
<dbReference type="PIRSF" id="PIRSF017082">
    <property type="entry name" value="YflP"/>
    <property type="match status" value="1"/>
</dbReference>
<evidence type="ECO:0000256" key="1">
    <source>
        <dbReference type="ARBA" id="ARBA00006987"/>
    </source>
</evidence>
<gene>
    <name evidence="3" type="ORF">DOO78_04455</name>
</gene>
<dbReference type="Gene3D" id="3.40.190.150">
    <property type="entry name" value="Bordetella uptake gene, domain 1"/>
    <property type="match status" value="1"/>
</dbReference>
<dbReference type="Gene3D" id="3.40.190.10">
    <property type="entry name" value="Periplasmic binding protein-like II"/>
    <property type="match status" value="1"/>
</dbReference>
<evidence type="ECO:0000256" key="2">
    <source>
        <dbReference type="SAM" id="SignalP"/>
    </source>
</evidence>
<dbReference type="EMBL" id="QLIX01000002">
    <property type="protein sequence ID" value="RAI60327.1"/>
    <property type="molecule type" value="Genomic_DNA"/>
</dbReference>
<dbReference type="SUPFAM" id="SSF53850">
    <property type="entry name" value="Periplasmic binding protein-like II"/>
    <property type="match status" value="1"/>
</dbReference>
<keyword evidence="2" id="KW-0732">Signal</keyword>
<dbReference type="AlphaFoldDB" id="A0A327MCG2"/>
<dbReference type="PANTHER" id="PTHR42928:SF5">
    <property type="entry name" value="BLR1237 PROTEIN"/>
    <property type="match status" value="1"/>
</dbReference>